<dbReference type="Pfam" id="PF14520">
    <property type="entry name" value="HHH_5"/>
    <property type="match status" value="1"/>
</dbReference>
<dbReference type="InterPro" id="IPR043519">
    <property type="entry name" value="NT_sf"/>
</dbReference>
<dbReference type="Pfam" id="PF14716">
    <property type="entry name" value="HHH_8"/>
    <property type="match status" value="1"/>
</dbReference>
<protein>
    <submittedName>
        <fullName evidence="3">DNA polymerase/3'-5' exonuclease PolX</fullName>
    </submittedName>
</protein>
<dbReference type="InterPro" id="IPR016195">
    <property type="entry name" value="Pol/histidinol_Pase-like"/>
</dbReference>
<reference evidence="3 4" key="1">
    <citation type="submission" date="2018-09" db="EMBL/GenBank/DDBJ databases">
        <title>Hymenobacter medium sp. nov., isolated from R2A medium.</title>
        <authorList>
            <person name="Yingchao G."/>
        </authorList>
    </citation>
    <scope>NUCLEOTIDE SEQUENCE [LARGE SCALE GENOMIC DNA]</scope>
    <source>
        <strain evidence="4">sh-6</strain>
    </source>
</reference>
<dbReference type="InterPro" id="IPR050243">
    <property type="entry name" value="PHP_phosphatase"/>
</dbReference>
<sequence length="590" mass="64650">MENRALIRAFRLMAQLLELHDENPFKVRAYESAAAAIDRLEQPLANLEPSEFTTVGGLGKGAALAAQELLRTGTFPELARLQEATPPGVVSMLSIKGFGPKKIRALWRELGVETVDALREAAEQNRVAALKGFGAKTQEALLQALEFTAQSKGKLLINQAQNLAAQLVTLLQEALRTEQVAAAGEVRRALPVVETIRVVVGTNQPWAVHEALGAIEALVADDANSGPFAWRGTAQESGVKVEVQIATPENYTNCLFLQTGSDAHLSAPLGAKAPAATLRQLVRQTKFFSEAAIYEKAGLQYIEPEMREGAGEIEEAAAHKLPVLLTEADLRGSLHNHSTYSDGAHSLRQMAEFLRDNGYQYLGICDHSRAAHYANGLSIERVEQQHQEIERLNRELAPFRIFKGIESDILSDGSLDYPDEVLASFDFVVASVHSGLKMDKERATERLLRAIANPYCTMLGHPTGRLLLRREGYPLDYEAIIDACAEHNVAIEINSNPWRLDLDWQWVRYALGKGVRLSINPDAHHTDGYADMRYGVEQGRKGGLTAAMTLNALTGEELAAYFEQRRAQAVKFSGPKAAATKPVDFGPLFG</sequence>
<dbReference type="KEGG" id="hyh:D3Y59_17320"/>
<organism evidence="3 4">
    <name type="scientific">Hymenobacter oligotrophus</name>
    <dbReference type="NCBI Taxonomy" id="2319843"/>
    <lineage>
        <taxon>Bacteria</taxon>
        <taxon>Pseudomonadati</taxon>
        <taxon>Bacteroidota</taxon>
        <taxon>Cytophagia</taxon>
        <taxon>Cytophagales</taxon>
        <taxon>Hymenobacteraceae</taxon>
        <taxon>Hymenobacter</taxon>
    </lineage>
</organism>
<dbReference type="InterPro" id="IPR027421">
    <property type="entry name" value="DNA_pol_lamdba_lyase_dom_sf"/>
</dbReference>
<dbReference type="SUPFAM" id="SSF81301">
    <property type="entry name" value="Nucleotidyltransferase"/>
    <property type="match status" value="1"/>
</dbReference>
<accession>A0A3B7R5E8</accession>
<dbReference type="SUPFAM" id="SSF158702">
    <property type="entry name" value="Sec63 N-terminal domain-like"/>
    <property type="match status" value="1"/>
</dbReference>
<dbReference type="InterPro" id="IPR002054">
    <property type="entry name" value="DNA-dir_DNA_pol_X"/>
</dbReference>
<evidence type="ECO:0000313" key="4">
    <source>
        <dbReference type="Proteomes" id="UP000262802"/>
    </source>
</evidence>
<dbReference type="PANTHER" id="PTHR36928">
    <property type="entry name" value="PHOSPHATASE YCDX-RELATED"/>
    <property type="match status" value="1"/>
</dbReference>
<dbReference type="PANTHER" id="PTHR36928:SF1">
    <property type="entry name" value="PHOSPHATASE YCDX-RELATED"/>
    <property type="match status" value="1"/>
</dbReference>
<dbReference type="Pfam" id="PF02811">
    <property type="entry name" value="PHP"/>
    <property type="match status" value="1"/>
</dbReference>
<dbReference type="InterPro" id="IPR047967">
    <property type="entry name" value="PolX_PHP"/>
</dbReference>
<dbReference type="InterPro" id="IPR010996">
    <property type="entry name" value="HHH_MUS81"/>
</dbReference>
<evidence type="ECO:0000259" key="1">
    <source>
        <dbReference type="SMART" id="SM00481"/>
    </source>
</evidence>
<keyword evidence="3" id="KW-0540">Nuclease</keyword>
<dbReference type="PIRSF" id="PIRSF005047">
    <property type="entry name" value="UCP005047_YshC"/>
    <property type="match status" value="1"/>
</dbReference>
<dbReference type="Proteomes" id="UP000262802">
    <property type="component" value="Chromosome"/>
</dbReference>
<proteinExistence type="predicted"/>
<evidence type="ECO:0000259" key="2">
    <source>
        <dbReference type="SMART" id="SM00483"/>
    </source>
</evidence>
<dbReference type="NCBIfam" id="NF006375">
    <property type="entry name" value="PRK08609.1"/>
    <property type="match status" value="1"/>
</dbReference>
<dbReference type="AlphaFoldDB" id="A0A3B7R5E8"/>
<dbReference type="SMART" id="SM00481">
    <property type="entry name" value="POLIIIAc"/>
    <property type="match status" value="1"/>
</dbReference>
<dbReference type="GO" id="GO:0008270">
    <property type="term" value="F:zinc ion binding"/>
    <property type="evidence" value="ECO:0007669"/>
    <property type="project" value="TreeGrafter"/>
</dbReference>
<dbReference type="GO" id="GO:0005829">
    <property type="term" value="C:cytosol"/>
    <property type="evidence" value="ECO:0007669"/>
    <property type="project" value="TreeGrafter"/>
</dbReference>
<feature type="domain" description="Polymerase/histidinol phosphatase N-terminal" evidence="1">
    <location>
        <begin position="332"/>
        <end position="411"/>
    </location>
</feature>
<dbReference type="CDD" id="cd07436">
    <property type="entry name" value="PHP_PolX"/>
    <property type="match status" value="1"/>
</dbReference>
<dbReference type="SUPFAM" id="SSF47802">
    <property type="entry name" value="DNA polymerase beta, N-terminal domain-like"/>
    <property type="match status" value="1"/>
</dbReference>
<dbReference type="GO" id="GO:0003677">
    <property type="term" value="F:DNA binding"/>
    <property type="evidence" value="ECO:0007669"/>
    <property type="project" value="InterPro"/>
</dbReference>
<dbReference type="SUPFAM" id="SSF89550">
    <property type="entry name" value="PHP domain-like"/>
    <property type="match status" value="1"/>
</dbReference>
<dbReference type="FunFam" id="3.20.20.140:FF:000047">
    <property type="entry name" value="PHP domain-containing protein"/>
    <property type="match status" value="1"/>
</dbReference>
<dbReference type="GO" id="GO:0003887">
    <property type="term" value="F:DNA-directed DNA polymerase activity"/>
    <property type="evidence" value="ECO:0007669"/>
    <property type="project" value="InterPro"/>
</dbReference>
<evidence type="ECO:0000313" key="3">
    <source>
        <dbReference type="EMBL" id="AYA38653.1"/>
    </source>
</evidence>
<dbReference type="Gene3D" id="3.30.210.10">
    <property type="entry name" value="DNA polymerase, thumb domain"/>
    <property type="match status" value="1"/>
</dbReference>
<dbReference type="InterPro" id="IPR004013">
    <property type="entry name" value="PHP_dom"/>
</dbReference>
<gene>
    <name evidence="3" type="primary">polX</name>
    <name evidence="3" type="ORF">D3Y59_17320</name>
</gene>
<dbReference type="InterPro" id="IPR003141">
    <property type="entry name" value="Pol/His_phosphatase_N"/>
</dbReference>
<dbReference type="RefSeq" id="WP_119446182.1">
    <property type="nucleotide sequence ID" value="NZ_CP032317.1"/>
</dbReference>
<keyword evidence="3" id="KW-0269">Exonuclease</keyword>
<keyword evidence="3" id="KW-0378">Hydrolase</keyword>
<dbReference type="OrthoDB" id="9808747at2"/>
<dbReference type="InterPro" id="IPR022311">
    <property type="entry name" value="PolX-like"/>
</dbReference>
<dbReference type="GO" id="GO:0004527">
    <property type="term" value="F:exonuclease activity"/>
    <property type="evidence" value="ECO:0007669"/>
    <property type="project" value="UniProtKB-KW"/>
</dbReference>
<feature type="domain" description="DNA-directed DNA polymerase X" evidence="2">
    <location>
        <begin position="1"/>
        <end position="308"/>
    </location>
</feature>
<dbReference type="Gene3D" id="3.20.20.140">
    <property type="entry name" value="Metal-dependent hydrolases"/>
    <property type="match status" value="1"/>
</dbReference>
<dbReference type="Gene3D" id="1.10.150.20">
    <property type="entry name" value="5' to 3' exonuclease, C-terminal subdomain"/>
    <property type="match status" value="1"/>
</dbReference>
<dbReference type="EMBL" id="CP032317">
    <property type="protein sequence ID" value="AYA38653.1"/>
    <property type="molecule type" value="Genomic_DNA"/>
</dbReference>
<dbReference type="Gene3D" id="1.10.150.110">
    <property type="entry name" value="DNA polymerase beta, N-terminal domain-like"/>
    <property type="match status" value="1"/>
</dbReference>
<keyword evidence="4" id="KW-1185">Reference proteome</keyword>
<dbReference type="SMART" id="SM00483">
    <property type="entry name" value="POLXc"/>
    <property type="match status" value="1"/>
</dbReference>
<dbReference type="GO" id="GO:0042578">
    <property type="term" value="F:phosphoric ester hydrolase activity"/>
    <property type="evidence" value="ECO:0007669"/>
    <property type="project" value="TreeGrafter"/>
</dbReference>
<name>A0A3B7R5E8_9BACT</name>
<dbReference type="InterPro" id="IPR037160">
    <property type="entry name" value="DNA_Pol_thumb_sf"/>
</dbReference>